<organism evidence="2 3">
    <name type="scientific">Pseudoalteromonas fenneropenaei</name>
    <dbReference type="NCBI Taxonomy" id="1737459"/>
    <lineage>
        <taxon>Bacteria</taxon>
        <taxon>Pseudomonadati</taxon>
        <taxon>Pseudomonadota</taxon>
        <taxon>Gammaproteobacteria</taxon>
        <taxon>Alteromonadales</taxon>
        <taxon>Pseudoalteromonadaceae</taxon>
        <taxon>Pseudoalteromonas</taxon>
    </lineage>
</organism>
<feature type="transmembrane region" description="Helical" evidence="1">
    <location>
        <begin position="839"/>
        <end position="857"/>
    </location>
</feature>
<reference evidence="3" key="1">
    <citation type="journal article" date="2019" name="Int. J. Syst. Evol. Microbiol.">
        <title>The Global Catalogue of Microorganisms (GCM) 10K type strain sequencing project: providing services to taxonomists for standard genome sequencing and annotation.</title>
        <authorList>
            <consortium name="The Broad Institute Genomics Platform"/>
            <consortium name="The Broad Institute Genome Sequencing Center for Infectious Disease"/>
            <person name="Wu L."/>
            <person name="Ma J."/>
        </authorList>
    </citation>
    <scope>NUCLEOTIDE SEQUENCE [LARGE SCALE GENOMIC DNA]</scope>
    <source>
        <strain evidence="3">KCTC 42730</strain>
    </source>
</reference>
<keyword evidence="1" id="KW-0812">Transmembrane</keyword>
<dbReference type="Gene3D" id="3.30.70.1440">
    <property type="entry name" value="Multidrug efflux transporter AcrB pore domain"/>
    <property type="match status" value="1"/>
</dbReference>
<feature type="transmembrane region" description="Helical" evidence="1">
    <location>
        <begin position="507"/>
        <end position="527"/>
    </location>
</feature>
<dbReference type="InterPro" id="IPR027463">
    <property type="entry name" value="AcrB_DN_DC_subdom"/>
</dbReference>
<evidence type="ECO:0000256" key="1">
    <source>
        <dbReference type="SAM" id="Phobius"/>
    </source>
</evidence>
<dbReference type="InterPro" id="IPR001036">
    <property type="entry name" value="Acrflvin-R"/>
</dbReference>
<dbReference type="Proteomes" id="UP001595453">
    <property type="component" value="Unassembled WGS sequence"/>
</dbReference>
<dbReference type="EMBL" id="JBHRSD010000010">
    <property type="protein sequence ID" value="MFC3031954.1"/>
    <property type="molecule type" value="Genomic_DNA"/>
</dbReference>
<evidence type="ECO:0000313" key="3">
    <source>
        <dbReference type="Proteomes" id="UP001595453"/>
    </source>
</evidence>
<keyword evidence="3" id="KW-1185">Reference proteome</keyword>
<dbReference type="PANTHER" id="PTHR32063:SF18">
    <property type="entry name" value="CATION EFFLUX SYSTEM PROTEIN"/>
    <property type="match status" value="1"/>
</dbReference>
<feature type="transmembrane region" description="Helical" evidence="1">
    <location>
        <begin position="940"/>
        <end position="962"/>
    </location>
</feature>
<accession>A0ABV7CH91</accession>
<gene>
    <name evidence="2" type="ORF">ACFOEE_05445</name>
</gene>
<comment type="caution">
    <text evidence="2">The sequence shown here is derived from an EMBL/GenBank/DDBJ whole genome shotgun (WGS) entry which is preliminary data.</text>
</comment>
<protein>
    <submittedName>
        <fullName evidence="2">Efflux RND transporter permease subunit</fullName>
    </submittedName>
</protein>
<feature type="transmembrane region" description="Helical" evidence="1">
    <location>
        <begin position="426"/>
        <end position="446"/>
    </location>
</feature>
<dbReference type="PRINTS" id="PR00702">
    <property type="entry name" value="ACRIFLAVINRP"/>
</dbReference>
<dbReference type="SUPFAM" id="SSF82693">
    <property type="entry name" value="Multidrug efflux transporter AcrB pore domain, PN1, PN2, PC1 and PC2 subdomains"/>
    <property type="match status" value="1"/>
</dbReference>
<sequence>MAKVIVALLKPRLIFGIALLLSLTGVASWFTIYEQEDPAFPYRNGTITLQSPGSSISVLNNTVVAPLEQVLRQVDEIRTFDVSVVHGALSVGIELQETIYDTDSAWRRVRDRLAGLATTLAPLQLQLMDRIQDTEGILLSVHSGKGLVLDRQLALSVRDELYKIPGVRKVSLVGDPGQRIEVIYPQMQMLQSGVSPLELASAIRQANSNEISGEILFDAIRTTVQPLTHLTGIAAIESLHVKVAAQSALPLTSLAEVRSSFDSDKLPRFWLDGQPTIGLAVTVVPNSIRSSNFSQAFKTTIAELNSRFSPSEIKIQLFQPEQTKLRRQDLESSLLLSAVAVVLVLMVLMSLRAALIVGISLLVITCCSIAVFALGGGILQQMTIAGLILSLGLMVDSSIIMVERVSFYRESALSLRYAIANSIRDLYKPLLSSTLTTIAAFIPMLLAKGDVADFISSIPVVVIITITMSFITAIVLIPLMCCYLIGQPSTMQSAKWVWLESKIRGAFAHRGLIVVFVIIGLAAFLQFKAVSTQFFPSSGRAQAYVDVELAFGSSIEATQAVVDKLNKHIHADLRVDKLMTFVGSSGPRFYYNLAQKPEQSHFARIVFTTKNSNDVSNLVRQFNAELPLLFPAVIIQANELGQGPPIASPIEINVMATHDQDAFQAAEAILSKLHLNPAIEKIRRDYDLGKPQLQLQLEQQQLQLVGLNETVVSQYLAWRTSGLLVTTIVDNGELIPVYLRDSAEGVPSWQLSSTLLKGAQSQLLPLDLIADINVVGVPPVLKRTTGFTRFTILADVVAGKDEEEVIAALIEPIAALAQKYQARVEFGGEFEEAAEANQALVKALPIGVMIVFVVLMLQFNSMRLVLLVFVSIPLAMIGAPVALALTNTPFGFMSILGLLTLMGIVVNTAILLIDGAVGKIKAGEAVKLAVDEALKERMRAVLLTTLTTVVGMLPLALGNSALWPPLAWTVIGGLLSATLLIPLVLPQLLIWLLKPRKLRNRIL</sequence>
<evidence type="ECO:0000313" key="2">
    <source>
        <dbReference type="EMBL" id="MFC3031954.1"/>
    </source>
</evidence>
<keyword evidence="1" id="KW-0472">Membrane</keyword>
<feature type="transmembrane region" description="Helical" evidence="1">
    <location>
        <begin position="458"/>
        <end position="486"/>
    </location>
</feature>
<dbReference type="SUPFAM" id="SSF82866">
    <property type="entry name" value="Multidrug efflux transporter AcrB transmembrane domain"/>
    <property type="match status" value="2"/>
</dbReference>
<dbReference type="Gene3D" id="3.30.70.1430">
    <property type="entry name" value="Multidrug efflux transporter AcrB pore domain"/>
    <property type="match status" value="2"/>
</dbReference>
<dbReference type="Gene3D" id="3.30.70.1320">
    <property type="entry name" value="Multidrug efflux transporter AcrB pore domain like"/>
    <property type="match status" value="1"/>
</dbReference>
<feature type="transmembrane region" description="Helical" evidence="1">
    <location>
        <begin position="384"/>
        <end position="405"/>
    </location>
</feature>
<dbReference type="SUPFAM" id="SSF82714">
    <property type="entry name" value="Multidrug efflux transporter AcrB TolC docking domain, DN and DC subdomains"/>
    <property type="match status" value="2"/>
</dbReference>
<keyword evidence="1" id="KW-1133">Transmembrane helix</keyword>
<name>A0ABV7CH91_9GAMM</name>
<feature type="transmembrane region" description="Helical" evidence="1">
    <location>
        <begin position="355"/>
        <end position="378"/>
    </location>
</feature>
<dbReference type="Gene3D" id="1.20.1640.10">
    <property type="entry name" value="Multidrug efflux transporter AcrB transmembrane domain"/>
    <property type="match status" value="2"/>
</dbReference>
<dbReference type="Pfam" id="PF00873">
    <property type="entry name" value="ACR_tran"/>
    <property type="match status" value="1"/>
</dbReference>
<feature type="transmembrane region" description="Helical" evidence="1">
    <location>
        <begin position="864"/>
        <end position="885"/>
    </location>
</feature>
<dbReference type="PANTHER" id="PTHR32063">
    <property type="match status" value="1"/>
</dbReference>
<feature type="transmembrane region" description="Helical" evidence="1">
    <location>
        <begin position="330"/>
        <end position="348"/>
    </location>
</feature>
<feature type="transmembrane region" description="Helical" evidence="1">
    <location>
        <begin position="968"/>
        <end position="993"/>
    </location>
</feature>
<feature type="transmembrane region" description="Helical" evidence="1">
    <location>
        <begin position="891"/>
        <end position="913"/>
    </location>
</feature>
<proteinExistence type="predicted"/>
<dbReference type="Gene3D" id="3.30.2090.10">
    <property type="entry name" value="Multidrug efflux transporter AcrB TolC docking domain, DN and DC subdomains"/>
    <property type="match status" value="2"/>
</dbReference>
<dbReference type="RefSeq" id="WP_377121703.1">
    <property type="nucleotide sequence ID" value="NZ_JBHRSD010000010.1"/>
</dbReference>